<sequence length="139" mass="15331">KFYSCRRGVKRRVSTNNLSCQGVASVAFEHLFGDSPDTLQGHCPCMNGDDATCSHCKLKYPPGRRVVASPGTSDFNVVDETHTQQKFSKGRSQTTKMKSERRGEAGYEGVWGVFYAGFGHLLGTAWAKTEGHLKLSQKK</sequence>
<dbReference type="Proteomes" id="UP001228049">
    <property type="component" value="Unassembled WGS sequence"/>
</dbReference>
<gene>
    <name evidence="1" type="ORF">KUDE01_008995</name>
</gene>
<dbReference type="AlphaFoldDB" id="A0AAD9CVZ6"/>
<protein>
    <submittedName>
        <fullName evidence="1">tRNA-2-methylthio-N(6)-dimethylallyladenosine synthase</fullName>
    </submittedName>
</protein>
<feature type="non-terminal residue" evidence="1">
    <location>
        <position position="1"/>
    </location>
</feature>
<dbReference type="EMBL" id="JASDAP010000001">
    <property type="protein sequence ID" value="KAK1906599.1"/>
    <property type="molecule type" value="Genomic_DNA"/>
</dbReference>
<evidence type="ECO:0000313" key="2">
    <source>
        <dbReference type="Proteomes" id="UP001228049"/>
    </source>
</evidence>
<reference evidence="1" key="1">
    <citation type="submission" date="2023-04" db="EMBL/GenBank/DDBJ databases">
        <title>Chromosome-level genome of Chaenocephalus aceratus.</title>
        <authorList>
            <person name="Park H."/>
        </authorList>
    </citation>
    <scope>NUCLEOTIDE SEQUENCE</scope>
    <source>
        <strain evidence="1">DE</strain>
        <tissue evidence="1">Muscle</tissue>
    </source>
</reference>
<accession>A0AAD9CVZ6</accession>
<proteinExistence type="predicted"/>
<name>A0AAD9CVZ6_DISEL</name>
<feature type="non-terminal residue" evidence="1">
    <location>
        <position position="139"/>
    </location>
</feature>
<organism evidence="1 2">
    <name type="scientific">Dissostichus eleginoides</name>
    <name type="common">Patagonian toothfish</name>
    <name type="synonym">Dissostichus amissus</name>
    <dbReference type="NCBI Taxonomy" id="100907"/>
    <lineage>
        <taxon>Eukaryota</taxon>
        <taxon>Metazoa</taxon>
        <taxon>Chordata</taxon>
        <taxon>Craniata</taxon>
        <taxon>Vertebrata</taxon>
        <taxon>Euteleostomi</taxon>
        <taxon>Actinopterygii</taxon>
        <taxon>Neopterygii</taxon>
        <taxon>Teleostei</taxon>
        <taxon>Neoteleostei</taxon>
        <taxon>Acanthomorphata</taxon>
        <taxon>Eupercaria</taxon>
        <taxon>Perciformes</taxon>
        <taxon>Notothenioidei</taxon>
        <taxon>Nototheniidae</taxon>
        <taxon>Dissostichus</taxon>
    </lineage>
</organism>
<comment type="caution">
    <text evidence="1">The sequence shown here is derived from an EMBL/GenBank/DDBJ whole genome shotgun (WGS) entry which is preliminary data.</text>
</comment>
<keyword evidence="2" id="KW-1185">Reference proteome</keyword>
<evidence type="ECO:0000313" key="1">
    <source>
        <dbReference type="EMBL" id="KAK1906599.1"/>
    </source>
</evidence>